<evidence type="ECO:0000256" key="11">
    <source>
        <dbReference type="ARBA" id="ARBA00022840"/>
    </source>
</evidence>
<dbReference type="InterPro" id="IPR001789">
    <property type="entry name" value="Sig_transdc_resp-reg_receiver"/>
</dbReference>
<evidence type="ECO:0000256" key="7">
    <source>
        <dbReference type="ARBA" id="ARBA00022692"/>
    </source>
</evidence>
<evidence type="ECO:0000256" key="16">
    <source>
        <dbReference type="ARBA" id="ARBA00058004"/>
    </source>
</evidence>
<dbReference type="PROSITE" id="PS50110">
    <property type="entry name" value="RESPONSE_REGULATORY"/>
    <property type="match status" value="1"/>
</dbReference>
<evidence type="ECO:0000256" key="3">
    <source>
        <dbReference type="ARBA" id="ARBA00012438"/>
    </source>
</evidence>
<dbReference type="CDD" id="cd12915">
    <property type="entry name" value="PDC2_DGC_like"/>
    <property type="match status" value="1"/>
</dbReference>
<evidence type="ECO:0000256" key="18">
    <source>
        <dbReference type="ARBA" id="ARBA00068150"/>
    </source>
</evidence>
<evidence type="ECO:0000256" key="23">
    <source>
        <dbReference type="SAM" id="Phobius"/>
    </source>
</evidence>
<proteinExistence type="predicted"/>
<comment type="subunit">
    <text evidence="17">At low DSF concentrations, interacts with RpfF.</text>
</comment>
<dbReference type="Gene3D" id="1.20.120.160">
    <property type="entry name" value="HPT domain"/>
    <property type="match status" value="1"/>
</dbReference>
<keyword evidence="12 23" id="KW-1133">Transmembrane helix</keyword>
<dbReference type="GO" id="GO:0005886">
    <property type="term" value="C:plasma membrane"/>
    <property type="evidence" value="ECO:0007669"/>
    <property type="project" value="UniProtKB-SubCell"/>
</dbReference>
<evidence type="ECO:0000256" key="19">
    <source>
        <dbReference type="ARBA" id="ARBA00070152"/>
    </source>
</evidence>
<dbReference type="SUPFAM" id="SSF47226">
    <property type="entry name" value="Histidine-containing phosphotransfer domain, HPT domain"/>
    <property type="match status" value="1"/>
</dbReference>
<dbReference type="Proteomes" id="UP000192911">
    <property type="component" value="Unassembled WGS sequence"/>
</dbReference>
<keyword evidence="10 27" id="KW-0418">Kinase</keyword>
<keyword evidence="13" id="KW-0902">Two-component regulatory system</keyword>
<keyword evidence="4" id="KW-1003">Cell membrane</keyword>
<dbReference type="Gene3D" id="1.10.287.130">
    <property type="match status" value="1"/>
</dbReference>
<dbReference type="EC" id="2.7.13.3" evidence="3"/>
<dbReference type="Gene3D" id="3.40.50.2300">
    <property type="match status" value="1"/>
</dbReference>
<dbReference type="PROSITE" id="PS50894">
    <property type="entry name" value="HPT"/>
    <property type="match status" value="1"/>
</dbReference>
<dbReference type="CDD" id="cd00082">
    <property type="entry name" value="HisKA"/>
    <property type="match status" value="1"/>
</dbReference>
<feature type="transmembrane region" description="Helical" evidence="23">
    <location>
        <begin position="301"/>
        <end position="318"/>
    </location>
</feature>
<dbReference type="CDD" id="cd12914">
    <property type="entry name" value="PDC1_DGC_like"/>
    <property type="match status" value="1"/>
</dbReference>
<evidence type="ECO:0000256" key="13">
    <source>
        <dbReference type="ARBA" id="ARBA00023012"/>
    </source>
</evidence>
<evidence type="ECO:0000256" key="17">
    <source>
        <dbReference type="ARBA" id="ARBA00064003"/>
    </source>
</evidence>
<gene>
    <name evidence="27" type="ORF">SAMN06295900_102174</name>
</gene>
<dbReference type="STRING" id="28094.SAMN06295900_102174"/>
<feature type="domain" description="HPt" evidence="26">
    <location>
        <begin position="917"/>
        <end position="1007"/>
    </location>
</feature>
<sequence>MDPTPAQQSEADPAPASDARAAASPGRRIGLRLQSLLLVAALWFSLGALTIWDERVEMSNARAGATALADALSAHTARVIREAEQVAALVSWQVQNDGVSIPLAYYVGNGLIKLDVFVQVAVIDSQGYLRASTIPGFTPINLSDREHFKIHEHNPSTALMIGKPVVGRISGKTSLQFSQRINAVDGRFLGVVVVSVDPAYFTELYNGLRIGKQGLVGVVGTHNFVVLALRSDGNSSVGTTLPPDDALRRALARAPSGNLRTVSFANGRDSIVSYRTLAGYPVAVAVGYSTQEFLAPWRTRSVFLLLAALLLSCLIVLADRRTGSLLARLAAANRREIAKSEQLQQARSDAEAASRAKSAFLATMSHEIRTPMNGVIGMTEVLARSSLSADQKEMVFTIRDCASALLQIIDDILDFSKIEAGKLHLESIPVSVEEVVDGLAASLATVAQARGVALRTYVAPDLPPLVLADDTRLREILYNLVGNAIKFSSGREAIRGNVSVRVTFAEQQGAAIRFEIADNGIGMTGQTLSQLFRPFSQAEASTTRRFGGTGLGLAICRRLVSMMKGEITVTSEPGKGSTFVVTLPLAPVADAAPRSSLDLTGLACVVAPSPEFVAADIARYLAAASANVVIATDAVDAAAHLATLECPTVLICGDDYRGGPLLPTAGRVTITPTRSLLQHSAMERMVAIGAQALRRRALLDAVALAAGRAPSQGGALVDENTPLVVRTSAGAHPGVKILVAEDDEINRKVISRQLDLLGYRADMAVDGDEALRMWRETPYTLVLTDLHMPNRDGYELAQAIREEELRERRKRVPLVALTANAIHGEAARAKAFGIDDYLTKPLKLVFLQQALEHWIAPAGAAEPMTSATPAASATNELPPATAAVPAAPTAAPPVPDDAPHPEDIIDLSALRAIVGDDNETVQALLGEYVECSASLAAELRAHLDARRANEAAAVAHKLKSSSRSIGALALGELCARIEADSKQGIDMSFTELSMQFDAAYSSAIDAAHRLAQSSPADSPG</sequence>
<feature type="modified residue" description="Phosphohistidine" evidence="20">
    <location>
        <position position="956"/>
    </location>
</feature>
<dbReference type="InterPro" id="IPR005467">
    <property type="entry name" value="His_kinase_dom"/>
</dbReference>
<dbReference type="InterPro" id="IPR036890">
    <property type="entry name" value="HATPase_C_sf"/>
</dbReference>
<name>A0A1X7CZ53_TRICW</name>
<evidence type="ECO:0000313" key="27">
    <source>
        <dbReference type="EMBL" id="SMF05779.1"/>
    </source>
</evidence>
<feature type="region of interest" description="Disordered" evidence="22">
    <location>
        <begin position="1"/>
        <end position="20"/>
    </location>
</feature>
<evidence type="ECO:0000256" key="2">
    <source>
        <dbReference type="ARBA" id="ARBA00004651"/>
    </source>
</evidence>
<dbReference type="InterPro" id="IPR003661">
    <property type="entry name" value="HisK_dim/P_dom"/>
</dbReference>
<evidence type="ECO:0000256" key="5">
    <source>
        <dbReference type="ARBA" id="ARBA00022553"/>
    </source>
</evidence>
<dbReference type="SMART" id="SM00388">
    <property type="entry name" value="HisKA"/>
    <property type="match status" value="1"/>
</dbReference>
<dbReference type="FunFam" id="1.10.287.130:FF:000002">
    <property type="entry name" value="Two-component osmosensing histidine kinase"/>
    <property type="match status" value="1"/>
</dbReference>
<keyword evidence="15 23" id="KW-0472">Membrane</keyword>
<dbReference type="PRINTS" id="PR00344">
    <property type="entry name" value="BCTRLSENSOR"/>
</dbReference>
<evidence type="ECO:0000256" key="6">
    <source>
        <dbReference type="ARBA" id="ARBA00022679"/>
    </source>
</evidence>
<evidence type="ECO:0000256" key="9">
    <source>
        <dbReference type="ARBA" id="ARBA00022741"/>
    </source>
</evidence>
<dbReference type="EMBL" id="FXAH01000002">
    <property type="protein sequence ID" value="SMF05779.1"/>
    <property type="molecule type" value="Genomic_DNA"/>
</dbReference>
<keyword evidence="7 23" id="KW-0812">Transmembrane</keyword>
<dbReference type="InterPro" id="IPR008207">
    <property type="entry name" value="Sig_transdc_His_kin_Hpt_dom"/>
</dbReference>
<dbReference type="Pfam" id="PF00072">
    <property type="entry name" value="Response_reg"/>
    <property type="match status" value="1"/>
</dbReference>
<dbReference type="Gene3D" id="3.30.565.10">
    <property type="entry name" value="Histidine kinase-like ATPase, C-terminal domain"/>
    <property type="match status" value="1"/>
</dbReference>
<feature type="transmembrane region" description="Helical" evidence="23">
    <location>
        <begin position="33"/>
        <end position="52"/>
    </location>
</feature>
<feature type="compositionally biased region" description="Polar residues" evidence="22">
    <location>
        <begin position="1"/>
        <end position="10"/>
    </location>
</feature>
<dbReference type="PROSITE" id="PS50109">
    <property type="entry name" value="HIS_KIN"/>
    <property type="match status" value="1"/>
</dbReference>
<accession>A0A1X7CZ53</accession>
<evidence type="ECO:0000256" key="20">
    <source>
        <dbReference type="PROSITE-ProRule" id="PRU00110"/>
    </source>
</evidence>
<dbReference type="InterPro" id="IPR011006">
    <property type="entry name" value="CheY-like_superfamily"/>
</dbReference>
<dbReference type="CDD" id="cd17546">
    <property type="entry name" value="REC_hyHK_CKI1_RcsC-like"/>
    <property type="match status" value="1"/>
</dbReference>
<feature type="compositionally biased region" description="Low complexity" evidence="22">
    <location>
        <begin position="11"/>
        <end position="20"/>
    </location>
</feature>
<comment type="subcellular location">
    <subcellularLocation>
        <location evidence="2">Cell membrane</location>
        <topology evidence="2">Multi-pass membrane protein</topology>
    </subcellularLocation>
</comment>
<comment type="function">
    <text evidence="16">Member of the two-component regulatory system BvgS/BvgA. Phosphorylates BvgA via a four-step phosphorelay in response to environmental signals.</text>
</comment>
<keyword evidence="5 21" id="KW-0597">Phosphoprotein</keyword>
<dbReference type="SMART" id="SM00387">
    <property type="entry name" value="HATPase_c"/>
    <property type="match status" value="1"/>
</dbReference>
<dbReference type="SMART" id="SM00448">
    <property type="entry name" value="REC"/>
    <property type="match status" value="1"/>
</dbReference>
<dbReference type="Pfam" id="PF02518">
    <property type="entry name" value="HATPase_c"/>
    <property type="match status" value="1"/>
</dbReference>
<evidence type="ECO:0000256" key="10">
    <source>
        <dbReference type="ARBA" id="ARBA00022777"/>
    </source>
</evidence>
<dbReference type="InterPro" id="IPR004358">
    <property type="entry name" value="Sig_transdc_His_kin-like_C"/>
</dbReference>
<evidence type="ECO:0000313" key="28">
    <source>
        <dbReference type="Proteomes" id="UP000192911"/>
    </source>
</evidence>
<evidence type="ECO:0000259" key="26">
    <source>
        <dbReference type="PROSITE" id="PS50894"/>
    </source>
</evidence>
<reference evidence="28" key="1">
    <citation type="submission" date="2017-04" db="EMBL/GenBank/DDBJ databases">
        <authorList>
            <person name="Varghese N."/>
            <person name="Submissions S."/>
        </authorList>
    </citation>
    <scope>NUCLEOTIDE SEQUENCE [LARGE SCALE GENOMIC DNA]</scope>
    <source>
        <strain evidence="28">Ballard 720</strain>
    </source>
</reference>
<evidence type="ECO:0000256" key="22">
    <source>
        <dbReference type="SAM" id="MobiDB-lite"/>
    </source>
</evidence>
<dbReference type="Pfam" id="PF00512">
    <property type="entry name" value="HisKA"/>
    <property type="match status" value="1"/>
</dbReference>
<evidence type="ECO:0000256" key="1">
    <source>
        <dbReference type="ARBA" id="ARBA00000085"/>
    </source>
</evidence>
<evidence type="ECO:0000256" key="12">
    <source>
        <dbReference type="ARBA" id="ARBA00022989"/>
    </source>
</evidence>
<feature type="domain" description="Response regulatory" evidence="25">
    <location>
        <begin position="736"/>
        <end position="855"/>
    </location>
</feature>
<organism evidence="27 28">
    <name type="scientific">Trinickia caryophylli</name>
    <name type="common">Paraburkholderia caryophylli</name>
    <dbReference type="NCBI Taxonomy" id="28094"/>
    <lineage>
        <taxon>Bacteria</taxon>
        <taxon>Pseudomonadati</taxon>
        <taxon>Pseudomonadota</taxon>
        <taxon>Betaproteobacteria</taxon>
        <taxon>Burkholderiales</taxon>
        <taxon>Burkholderiaceae</taxon>
        <taxon>Trinickia</taxon>
    </lineage>
</organism>
<dbReference type="InterPro" id="IPR003594">
    <property type="entry name" value="HATPase_dom"/>
</dbReference>
<evidence type="ECO:0000256" key="21">
    <source>
        <dbReference type="PROSITE-ProRule" id="PRU00169"/>
    </source>
</evidence>
<dbReference type="PANTHER" id="PTHR45339">
    <property type="entry name" value="HYBRID SIGNAL TRANSDUCTION HISTIDINE KINASE J"/>
    <property type="match status" value="1"/>
</dbReference>
<evidence type="ECO:0000256" key="15">
    <source>
        <dbReference type="ARBA" id="ARBA00023136"/>
    </source>
</evidence>
<evidence type="ECO:0000256" key="4">
    <source>
        <dbReference type="ARBA" id="ARBA00022475"/>
    </source>
</evidence>
<protein>
    <recommendedName>
        <fullName evidence="18">Sensory/regulatory protein RpfC</fullName>
        <ecNumber evidence="3">2.7.13.3</ecNumber>
    </recommendedName>
    <alternativeName>
        <fullName evidence="19">Virulence sensor protein BvgS</fullName>
    </alternativeName>
</protein>
<dbReference type="InterPro" id="IPR036097">
    <property type="entry name" value="HisK_dim/P_sf"/>
</dbReference>
<dbReference type="SUPFAM" id="SSF47384">
    <property type="entry name" value="Homodimeric domain of signal transducing histidine kinase"/>
    <property type="match status" value="1"/>
</dbReference>
<dbReference type="AlphaFoldDB" id="A0A1X7CZ53"/>
<keyword evidence="28" id="KW-1185">Reference proteome</keyword>
<evidence type="ECO:0000256" key="14">
    <source>
        <dbReference type="ARBA" id="ARBA00023026"/>
    </source>
</evidence>
<dbReference type="Gene3D" id="3.30.450.20">
    <property type="entry name" value="PAS domain"/>
    <property type="match status" value="2"/>
</dbReference>
<evidence type="ECO:0000256" key="8">
    <source>
        <dbReference type="ARBA" id="ARBA00022729"/>
    </source>
</evidence>
<keyword evidence="9" id="KW-0547">Nucleotide-binding</keyword>
<keyword evidence="6" id="KW-0808">Transferase</keyword>
<dbReference type="CDD" id="cd16922">
    <property type="entry name" value="HATPase_EvgS-ArcB-TorS-like"/>
    <property type="match status" value="1"/>
</dbReference>
<dbReference type="SUPFAM" id="SSF55874">
    <property type="entry name" value="ATPase domain of HSP90 chaperone/DNA topoisomerase II/histidine kinase"/>
    <property type="match status" value="1"/>
</dbReference>
<dbReference type="PANTHER" id="PTHR45339:SF1">
    <property type="entry name" value="HYBRID SIGNAL TRANSDUCTION HISTIDINE KINASE J"/>
    <property type="match status" value="1"/>
</dbReference>
<keyword evidence="14" id="KW-0843">Virulence</keyword>
<dbReference type="CDD" id="cd00088">
    <property type="entry name" value="HPT"/>
    <property type="match status" value="1"/>
</dbReference>
<dbReference type="SUPFAM" id="SSF52172">
    <property type="entry name" value="CheY-like"/>
    <property type="match status" value="1"/>
</dbReference>
<comment type="catalytic activity">
    <reaction evidence="1">
        <text>ATP + protein L-histidine = ADP + protein N-phospho-L-histidine.</text>
        <dbReference type="EC" id="2.7.13.3"/>
    </reaction>
</comment>
<dbReference type="Pfam" id="PF01627">
    <property type="entry name" value="Hpt"/>
    <property type="match status" value="1"/>
</dbReference>
<keyword evidence="8" id="KW-0732">Signal</keyword>
<dbReference type="InterPro" id="IPR036641">
    <property type="entry name" value="HPT_dom_sf"/>
</dbReference>
<evidence type="ECO:0000259" key="25">
    <source>
        <dbReference type="PROSITE" id="PS50110"/>
    </source>
</evidence>
<evidence type="ECO:0000259" key="24">
    <source>
        <dbReference type="PROSITE" id="PS50109"/>
    </source>
</evidence>
<dbReference type="GO" id="GO:0000155">
    <property type="term" value="F:phosphorelay sensor kinase activity"/>
    <property type="evidence" value="ECO:0007669"/>
    <property type="project" value="InterPro"/>
</dbReference>
<dbReference type="FunFam" id="3.30.565.10:FF:000010">
    <property type="entry name" value="Sensor histidine kinase RcsC"/>
    <property type="match status" value="1"/>
</dbReference>
<dbReference type="GO" id="GO:0005524">
    <property type="term" value="F:ATP binding"/>
    <property type="evidence" value="ECO:0007669"/>
    <property type="project" value="UniProtKB-KW"/>
</dbReference>
<feature type="domain" description="Histidine kinase" evidence="24">
    <location>
        <begin position="363"/>
        <end position="587"/>
    </location>
</feature>
<keyword evidence="11" id="KW-0067">ATP-binding</keyword>
<feature type="modified residue" description="4-aspartylphosphate" evidence="21">
    <location>
        <position position="785"/>
    </location>
</feature>